<feature type="domain" description="Retroviral polymerase SH3-like" evidence="1">
    <location>
        <begin position="21"/>
        <end position="74"/>
    </location>
</feature>
<protein>
    <submittedName>
        <fullName evidence="2">Retrovirus-related pol polyprotein from transposon TNT 1-94</fullName>
    </submittedName>
</protein>
<proteinExistence type="predicted"/>
<accession>A0ABQ5CG25</accession>
<evidence type="ECO:0000313" key="3">
    <source>
        <dbReference type="Proteomes" id="UP001151760"/>
    </source>
</evidence>
<name>A0ABQ5CG25_9ASTR</name>
<comment type="caution">
    <text evidence="2">The sequence shown here is derived from an EMBL/GenBank/DDBJ whole genome shotgun (WGS) entry which is preliminary data.</text>
</comment>
<evidence type="ECO:0000313" key="2">
    <source>
        <dbReference type="EMBL" id="GJT24898.1"/>
    </source>
</evidence>
<dbReference type="InterPro" id="IPR057670">
    <property type="entry name" value="SH3_retrovirus"/>
</dbReference>
<reference evidence="2" key="1">
    <citation type="journal article" date="2022" name="Int. J. Mol. Sci.">
        <title>Draft Genome of Tanacetum Coccineum: Genomic Comparison of Closely Related Tanacetum-Family Plants.</title>
        <authorList>
            <person name="Yamashiro T."/>
            <person name="Shiraishi A."/>
            <person name="Nakayama K."/>
            <person name="Satake H."/>
        </authorList>
    </citation>
    <scope>NUCLEOTIDE SEQUENCE</scope>
</reference>
<sequence>MDPREGLGKPDLSYLYVFGALCYPTNNSEDLGKLKPKADIRIFVGYAPAKKAFLIYNKRTRLIIDTIHVNFDELIVMASEQFSSGPGPQLMSPGTLSLGLFLNPPPSVISLVHVAAAPRPVDQIGSPVSTLIDEDAPSTSNPSTQEQAQSLIISQGVEESPKTPHFHDDPLHETLHEDSTFQGSSFNVRPSLIEPKNFKEALLKSSWIDLPIAREYIEVSSDFCEGYSSGGRIDFEELFAPVARIEAIRIFIANALSTRNMETIPKMDVSNRLFDMANFAKWSISNFLIEKLGMKSMSPETLKNLAEEEEE</sequence>
<reference evidence="2" key="2">
    <citation type="submission" date="2022-01" db="EMBL/GenBank/DDBJ databases">
        <authorList>
            <person name="Yamashiro T."/>
            <person name="Shiraishi A."/>
            <person name="Satake H."/>
            <person name="Nakayama K."/>
        </authorList>
    </citation>
    <scope>NUCLEOTIDE SEQUENCE</scope>
</reference>
<gene>
    <name evidence="2" type="ORF">Tco_0894835</name>
</gene>
<keyword evidence="3" id="KW-1185">Reference proteome</keyword>
<dbReference type="EMBL" id="BQNB010014171">
    <property type="protein sequence ID" value="GJT24898.1"/>
    <property type="molecule type" value="Genomic_DNA"/>
</dbReference>
<evidence type="ECO:0000259" key="1">
    <source>
        <dbReference type="Pfam" id="PF25597"/>
    </source>
</evidence>
<dbReference type="Proteomes" id="UP001151760">
    <property type="component" value="Unassembled WGS sequence"/>
</dbReference>
<organism evidence="2 3">
    <name type="scientific">Tanacetum coccineum</name>
    <dbReference type="NCBI Taxonomy" id="301880"/>
    <lineage>
        <taxon>Eukaryota</taxon>
        <taxon>Viridiplantae</taxon>
        <taxon>Streptophyta</taxon>
        <taxon>Embryophyta</taxon>
        <taxon>Tracheophyta</taxon>
        <taxon>Spermatophyta</taxon>
        <taxon>Magnoliopsida</taxon>
        <taxon>eudicotyledons</taxon>
        <taxon>Gunneridae</taxon>
        <taxon>Pentapetalae</taxon>
        <taxon>asterids</taxon>
        <taxon>campanulids</taxon>
        <taxon>Asterales</taxon>
        <taxon>Asteraceae</taxon>
        <taxon>Asteroideae</taxon>
        <taxon>Anthemideae</taxon>
        <taxon>Anthemidinae</taxon>
        <taxon>Tanacetum</taxon>
    </lineage>
</organism>
<dbReference type="Pfam" id="PF25597">
    <property type="entry name" value="SH3_retrovirus"/>
    <property type="match status" value="1"/>
</dbReference>